<dbReference type="Proteomes" id="UP000470772">
    <property type="component" value="Unassembled WGS sequence"/>
</dbReference>
<dbReference type="RefSeq" id="WP_156016741.1">
    <property type="nucleotide sequence ID" value="NZ_WGGD01000005.1"/>
</dbReference>
<keyword evidence="2" id="KW-1185">Reference proteome</keyword>
<dbReference type="EMBL" id="WGGD01000005">
    <property type="protein sequence ID" value="MUN29159.1"/>
    <property type="molecule type" value="Genomic_DNA"/>
</dbReference>
<evidence type="ECO:0000313" key="1">
    <source>
        <dbReference type="EMBL" id="MUN29159.1"/>
    </source>
</evidence>
<dbReference type="AlphaFoldDB" id="A0A6A9QLX8"/>
<organism evidence="1 2">
    <name type="scientific">Sulfuracidifex metallicus DSM 6482 = JCM 9184</name>
    <dbReference type="NCBI Taxonomy" id="523847"/>
    <lineage>
        <taxon>Archaea</taxon>
        <taxon>Thermoproteota</taxon>
        <taxon>Thermoprotei</taxon>
        <taxon>Sulfolobales</taxon>
        <taxon>Sulfolobaceae</taxon>
        <taxon>Sulfuracidifex</taxon>
    </lineage>
</organism>
<gene>
    <name evidence="1" type="ORF">GC250_06880</name>
</gene>
<comment type="caution">
    <text evidence="1">The sequence shown here is derived from an EMBL/GenBank/DDBJ whole genome shotgun (WGS) entry which is preliminary data.</text>
</comment>
<protein>
    <submittedName>
        <fullName evidence="1">Uncharacterized protein</fullName>
    </submittedName>
</protein>
<proteinExistence type="predicted"/>
<name>A0A6A9QLX8_SULME</name>
<sequence>MESLLQRVKEKGISAVYGYEDLRDLYESYYILDYEGYSQIRKRIAWELASTLTRESEGKLESFYMTLTTLIVFFREVSFKMVKPSKAIPLLKELGTPLPLKFENSTLSLETPIRIEADFDFQRVVGRIMGRKVEMDLFDVQSSREVDGLRSVSMKGLTIILKLDYSHGKVSLIADLKVKVEDRGLDRDIKVEELRTAVGRSLKEILGGSFNIHSEFEDMISKELEAMIEPILSSYRKKLEEETGFQEVILIPADRGYLINVLESGIPQENMIQFVDDIHLRALSRLRKGIDEINNLELGDLLDDKVKIEGGIVQYGKSRLSNAPVHVKSLVIMIALIASAQPGSLILVDEPEEHLKDEDVEKVGKFLLSISSQKLVISTRNKALYERIASIERS</sequence>
<accession>A0A6A9QLX8</accession>
<evidence type="ECO:0000313" key="2">
    <source>
        <dbReference type="Proteomes" id="UP000470772"/>
    </source>
</evidence>
<reference evidence="1 2" key="1">
    <citation type="submission" date="2019-10" db="EMBL/GenBank/DDBJ databases">
        <title>Sequencing and Assembly of Multiple Reported Metal-Biooxidizing Members of the Extremely Thermoacidophilic Archaeal Family Sulfolobaceae.</title>
        <authorList>
            <person name="Counts J.A."/>
            <person name="Kelly R.M."/>
        </authorList>
    </citation>
    <scope>NUCLEOTIDE SEQUENCE [LARGE SCALE GENOMIC DNA]</scope>
    <source>
        <strain evidence="1 2">DSM 6482</strain>
    </source>
</reference>